<keyword evidence="1" id="KW-0175">Coiled coil</keyword>
<comment type="caution">
    <text evidence="2">The sequence shown here is derived from an EMBL/GenBank/DDBJ whole genome shotgun (WGS) entry which is preliminary data.</text>
</comment>
<feature type="coiled-coil region" evidence="1">
    <location>
        <begin position="4"/>
        <end position="69"/>
    </location>
</feature>
<feature type="non-terminal residue" evidence="2">
    <location>
        <position position="201"/>
    </location>
</feature>
<gene>
    <name evidence="2" type="ORF">LCGC14_0894680</name>
</gene>
<accession>A0A0F9RHH8</accession>
<name>A0A0F9RHH8_9ZZZZ</name>
<sequence length="201" mass="23697">MDILEKDKTTIENYKAQYQDYQDEIKALKEEVRIKPQVIKDKKEQEQRKQSLEEDVEEYLIIKNEVEKIPKLKEEIDPLRLHVTNHNKEITTIEVEIKKLVHIPGERIKTKDTITSLSERYNNYILHINTANKLPDIATKRETAFKSLNETKSQSKHQGQLLADLKPKFDKEEFLRIEQEVNDTDQNIAVLKSQLDEKGMN</sequence>
<dbReference type="AlphaFoldDB" id="A0A0F9RHH8"/>
<dbReference type="EMBL" id="LAZR01002881">
    <property type="protein sequence ID" value="KKN24466.1"/>
    <property type="molecule type" value="Genomic_DNA"/>
</dbReference>
<evidence type="ECO:0000256" key="1">
    <source>
        <dbReference type="SAM" id="Coils"/>
    </source>
</evidence>
<reference evidence="2" key="1">
    <citation type="journal article" date="2015" name="Nature">
        <title>Complex archaea that bridge the gap between prokaryotes and eukaryotes.</title>
        <authorList>
            <person name="Spang A."/>
            <person name="Saw J.H."/>
            <person name="Jorgensen S.L."/>
            <person name="Zaremba-Niedzwiedzka K."/>
            <person name="Martijn J."/>
            <person name="Lind A.E."/>
            <person name="van Eijk R."/>
            <person name="Schleper C."/>
            <person name="Guy L."/>
            <person name="Ettema T.J."/>
        </authorList>
    </citation>
    <scope>NUCLEOTIDE SEQUENCE</scope>
</reference>
<organism evidence="2">
    <name type="scientific">marine sediment metagenome</name>
    <dbReference type="NCBI Taxonomy" id="412755"/>
    <lineage>
        <taxon>unclassified sequences</taxon>
        <taxon>metagenomes</taxon>
        <taxon>ecological metagenomes</taxon>
    </lineage>
</organism>
<proteinExistence type="predicted"/>
<protein>
    <submittedName>
        <fullName evidence="2">Uncharacterized protein</fullName>
    </submittedName>
</protein>
<evidence type="ECO:0000313" key="2">
    <source>
        <dbReference type="EMBL" id="KKN24466.1"/>
    </source>
</evidence>